<evidence type="ECO:0000313" key="12">
    <source>
        <dbReference type="Proteomes" id="UP000241890"/>
    </source>
</evidence>
<feature type="compositionally biased region" description="Basic and acidic residues" evidence="8">
    <location>
        <begin position="578"/>
        <end position="593"/>
    </location>
</feature>
<dbReference type="InParanoid" id="A0A2R5GFI2"/>
<dbReference type="Proteomes" id="UP000241890">
    <property type="component" value="Unassembled WGS sequence"/>
</dbReference>
<feature type="transmembrane region" description="Helical" evidence="9">
    <location>
        <begin position="157"/>
        <end position="176"/>
    </location>
</feature>
<gene>
    <name evidence="11" type="ORF">FCC1311_055472</name>
</gene>
<feature type="domain" description="Cyclic nucleotide-binding" evidence="10">
    <location>
        <begin position="468"/>
        <end position="516"/>
    </location>
</feature>
<dbReference type="Gene3D" id="1.10.287.630">
    <property type="entry name" value="Helix hairpin bin"/>
    <property type="match status" value="1"/>
</dbReference>
<evidence type="ECO:0000256" key="1">
    <source>
        <dbReference type="ARBA" id="ARBA00004141"/>
    </source>
</evidence>
<feature type="region of interest" description="Disordered" evidence="8">
    <location>
        <begin position="538"/>
        <end position="611"/>
    </location>
</feature>
<sequence>MLSSRTVTDKSTISHATTADLAGPNRVTKMLSISTALSMKSRVRQMRQRKTEIARAVPRIKIVHDDKSKRHRYIIPWDSQFRRAWDFVAVCFVMYLSFKVPISVAFDDAWKFPKWFDKVMDAYFVTDILLNFRTGYVHCGHHITDPALIREHYMHRWFWVDVIATIPFETIFQGLMGSSARKSLKMLKWLKFPKLLRLSRFLRYLKSNIKYYQTFVLCIAGVFCIHVLGCMFVATVSQCTDPEYEYANGTTTSVTYCTKEEMTAYYASGIYASLLMLLNMLDGTQLTKIVQLSTNRTMSVVDLDGQVLGENQDTTAAEVETSQRRILAEEQTSPFAIISQPEWMLLNNEDISRAYMTVYLVCGFTAVIGFALIIQLIAEAVMFSQQRSQAFRNFYQKVAHVKLEMESHNLPEDLQYRVTRFYDYLWMNNRQGQGSNTSGILQDDDLSIPLKKSVALAMHGRLLRQVTIFDGCSENCIFDIAMRLRLHVYMPQDRIFSVGEVATELYLVREGSVKLLIPMTHARRSIIHEAQAMTRIQEDEDELGDSLSGQDEEDAAMETNALDETSTVLTEGPSVGKSKKDLDENTGSKKTTKDEDEILDPGQSVSFRHDNVPKGGVALHGDNLVKMMGAGTYFGELALLTAMPRACDAISHSMSELNELSKSDFDEVMTKFPELNEEIVEEVSEEYPHLREHISKYSLAAKAQELTRLSTEEFREATVEREYSSSSSGSGQGQVVSGVSSAELDAKLDAMEERIMKRMEALLSGTSDDQKLTQAD</sequence>
<dbReference type="Gene3D" id="1.10.287.70">
    <property type="match status" value="1"/>
</dbReference>
<comment type="subcellular location">
    <subcellularLocation>
        <location evidence="1">Membrane</location>
        <topology evidence="1">Multi-pass membrane protein</topology>
    </subcellularLocation>
</comment>
<dbReference type="SUPFAM" id="SSF51206">
    <property type="entry name" value="cAMP-binding domain-like"/>
    <property type="match status" value="1"/>
</dbReference>
<feature type="transmembrane region" description="Helical" evidence="9">
    <location>
        <begin position="354"/>
        <end position="378"/>
    </location>
</feature>
<protein>
    <submittedName>
        <fullName evidence="11">Potassium channel KAT1</fullName>
    </submittedName>
</protein>
<dbReference type="OrthoDB" id="421226at2759"/>
<dbReference type="InterPro" id="IPR050866">
    <property type="entry name" value="CNG_cation_channel"/>
</dbReference>
<dbReference type="InterPro" id="IPR014710">
    <property type="entry name" value="RmlC-like_jellyroll"/>
</dbReference>
<keyword evidence="3 9" id="KW-0812">Transmembrane</keyword>
<dbReference type="GO" id="GO:0016020">
    <property type="term" value="C:membrane"/>
    <property type="evidence" value="ECO:0007669"/>
    <property type="project" value="UniProtKB-SubCell"/>
</dbReference>
<feature type="transmembrane region" description="Helical" evidence="9">
    <location>
        <begin position="84"/>
        <end position="106"/>
    </location>
</feature>
<evidence type="ECO:0000256" key="3">
    <source>
        <dbReference type="ARBA" id="ARBA00022692"/>
    </source>
</evidence>
<keyword evidence="11" id="KW-0407">Ion channel</keyword>
<evidence type="ECO:0000256" key="4">
    <source>
        <dbReference type="ARBA" id="ARBA00022989"/>
    </source>
</evidence>
<evidence type="ECO:0000313" key="11">
    <source>
        <dbReference type="EMBL" id="GBG29325.1"/>
    </source>
</evidence>
<evidence type="ECO:0000259" key="10">
    <source>
        <dbReference type="PROSITE" id="PS50042"/>
    </source>
</evidence>
<evidence type="ECO:0000256" key="8">
    <source>
        <dbReference type="SAM" id="MobiDB-lite"/>
    </source>
</evidence>
<dbReference type="Gene3D" id="2.60.120.10">
    <property type="entry name" value="Jelly Rolls"/>
    <property type="match status" value="1"/>
</dbReference>
<evidence type="ECO:0000256" key="9">
    <source>
        <dbReference type="SAM" id="Phobius"/>
    </source>
</evidence>
<comment type="caution">
    <text evidence="11">The sequence shown here is derived from an EMBL/GenBank/DDBJ whole genome shotgun (WGS) entry which is preliminary data.</text>
</comment>
<dbReference type="AlphaFoldDB" id="A0A2R5GFI2"/>
<feature type="transmembrane region" description="Helical" evidence="9">
    <location>
        <begin position="263"/>
        <end position="281"/>
    </location>
</feature>
<dbReference type="SUPFAM" id="SSF81324">
    <property type="entry name" value="Voltage-gated potassium channels"/>
    <property type="match status" value="1"/>
</dbReference>
<dbReference type="GO" id="GO:0044877">
    <property type="term" value="F:protein-containing complex binding"/>
    <property type="evidence" value="ECO:0007669"/>
    <property type="project" value="TreeGrafter"/>
</dbReference>
<evidence type="ECO:0000256" key="6">
    <source>
        <dbReference type="ARBA" id="ARBA00023136"/>
    </source>
</evidence>
<dbReference type="PROSITE" id="PS50042">
    <property type="entry name" value="CNMP_BINDING_3"/>
    <property type="match status" value="2"/>
</dbReference>
<feature type="compositionally biased region" description="Low complexity" evidence="8">
    <location>
        <begin position="724"/>
        <end position="740"/>
    </location>
</feature>
<dbReference type="InterPro" id="IPR018490">
    <property type="entry name" value="cNMP-bd_dom_sf"/>
</dbReference>
<evidence type="ECO:0000256" key="2">
    <source>
        <dbReference type="ARBA" id="ARBA00022448"/>
    </source>
</evidence>
<accession>A0A2R5GFI2</accession>
<keyword evidence="7" id="KW-1071">Ligand-gated ion channel</keyword>
<feature type="compositionally biased region" description="Acidic residues" evidence="8">
    <location>
        <begin position="538"/>
        <end position="556"/>
    </location>
</feature>
<dbReference type="PANTHER" id="PTHR45638:SF11">
    <property type="entry name" value="CYCLIC NUCLEOTIDE-GATED CATION CHANNEL SUBUNIT A"/>
    <property type="match status" value="1"/>
</dbReference>
<dbReference type="CDD" id="cd00038">
    <property type="entry name" value="CAP_ED"/>
    <property type="match status" value="1"/>
</dbReference>
<organism evidence="11 12">
    <name type="scientific">Hondaea fermentalgiana</name>
    <dbReference type="NCBI Taxonomy" id="2315210"/>
    <lineage>
        <taxon>Eukaryota</taxon>
        <taxon>Sar</taxon>
        <taxon>Stramenopiles</taxon>
        <taxon>Bigyra</taxon>
        <taxon>Labyrinthulomycetes</taxon>
        <taxon>Thraustochytrida</taxon>
        <taxon>Thraustochytriidae</taxon>
        <taxon>Hondaea</taxon>
    </lineage>
</organism>
<keyword evidence="2" id="KW-0813">Transport</keyword>
<proteinExistence type="predicted"/>
<feature type="domain" description="Cyclic nucleotide-binding" evidence="10">
    <location>
        <begin position="612"/>
        <end position="686"/>
    </location>
</feature>
<reference evidence="11 12" key="1">
    <citation type="submission" date="2017-12" db="EMBL/GenBank/DDBJ databases">
        <title>Sequencing, de novo assembly and annotation of complete genome of a new Thraustochytrid species, strain FCC1311.</title>
        <authorList>
            <person name="Sedici K."/>
            <person name="Godart F."/>
            <person name="Aiese Cigliano R."/>
            <person name="Sanseverino W."/>
            <person name="Barakat M."/>
            <person name="Ortet P."/>
            <person name="Marechal E."/>
            <person name="Cagnac O."/>
            <person name="Amato A."/>
        </authorList>
    </citation>
    <scope>NUCLEOTIDE SEQUENCE [LARGE SCALE GENOMIC DNA]</scope>
</reference>
<evidence type="ECO:0000256" key="7">
    <source>
        <dbReference type="ARBA" id="ARBA00023286"/>
    </source>
</evidence>
<dbReference type="GO" id="GO:0005221">
    <property type="term" value="F:intracellularly cyclic nucleotide-activated monoatomic cation channel activity"/>
    <property type="evidence" value="ECO:0007669"/>
    <property type="project" value="InterPro"/>
</dbReference>
<keyword evidence="6 9" id="KW-0472">Membrane</keyword>
<dbReference type="InterPro" id="IPR000595">
    <property type="entry name" value="cNMP-bd_dom"/>
</dbReference>
<feature type="transmembrane region" description="Helical" evidence="9">
    <location>
        <begin position="211"/>
        <end position="234"/>
    </location>
</feature>
<dbReference type="Pfam" id="PF00520">
    <property type="entry name" value="Ion_trans"/>
    <property type="match status" value="1"/>
</dbReference>
<evidence type="ECO:0000256" key="5">
    <source>
        <dbReference type="ARBA" id="ARBA00023065"/>
    </source>
</evidence>
<dbReference type="PANTHER" id="PTHR45638">
    <property type="entry name" value="CYCLIC NUCLEOTIDE-GATED CATION CHANNEL SUBUNIT A"/>
    <property type="match status" value="1"/>
</dbReference>
<feature type="region of interest" description="Disordered" evidence="8">
    <location>
        <begin position="720"/>
        <end position="740"/>
    </location>
</feature>
<keyword evidence="5" id="KW-0406">Ion transport</keyword>
<keyword evidence="4 9" id="KW-1133">Transmembrane helix</keyword>
<keyword evidence="12" id="KW-1185">Reference proteome</keyword>
<name>A0A2R5GFI2_9STRA</name>
<dbReference type="InterPro" id="IPR005821">
    <property type="entry name" value="Ion_trans_dom"/>
</dbReference>
<dbReference type="EMBL" id="BEYU01000056">
    <property type="protein sequence ID" value="GBG29325.1"/>
    <property type="molecule type" value="Genomic_DNA"/>
</dbReference>